<protein>
    <recommendedName>
        <fullName evidence="2">histidine kinase</fullName>
        <ecNumber evidence="2">2.7.13.3</ecNumber>
    </recommendedName>
</protein>
<feature type="transmembrane region" description="Helical" evidence="9">
    <location>
        <begin position="6"/>
        <end position="23"/>
    </location>
</feature>
<dbReference type="Gene3D" id="3.30.565.10">
    <property type="entry name" value="Histidine kinase-like ATPase, C-terminal domain"/>
    <property type="match status" value="1"/>
</dbReference>
<dbReference type="EC" id="2.7.13.3" evidence="2"/>
<keyword evidence="3" id="KW-0597">Phosphoprotein</keyword>
<feature type="domain" description="Histidine kinase/HSP90-like ATPase" evidence="10">
    <location>
        <begin position="279"/>
        <end position="368"/>
    </location>
</feature>
<name>A0ABN2E1R5_9ACTN</name>
<keyword evidence="9" id="KW-0472">Membrane</keyword>
<organism evidence="12 13">
    <name type="scientific">Kribbella hippodromi</name>
    <dbReference type="NCBI Taxonomy" id="434347"/>
    <lineage>
        <taxon>Bacteria</taxon>
        <taxon>Bacillati</taxon>
        <taxon>Actinomycetota</taxon>
        <taxon>Actinomycetes</taxon>
        <taxon>Propionibacteriales</taxon>
        <taxon>Kribbellaceae</taxon>
        <taxon>Kribbella</taxon>
    </lineage>
</organism>
<dbReference type="Gene3D" id="1.20.5.1930">
    <property type="match status" value="1"/>
</dbReference>
<evidence type="ECO:0000256" key="4">
    <source>
        <dbReference type="ARBA" id="ARBA00022679"/>
    </source>
</evidence>
<evidence type="ECO:0000256" key="5">
    <source>
        <dbReference type="ARBA" id="ARBA00022741"/>
    </source>
</evidence>
<dbReference type="InterPro" id="IPR011712">
    <property type="entry name" value="Sig_transdc_His_kin_sub3_dim/P"/>
</dbReference>
<keyword evidence="9" id="KW-1133">Transmembrane helix</keyword>
<keyword evidence="8" id="KW-0902">Two-component regulatory system</keyword>
<dbReference type="RefSeq" id="WP_344238191.1">
    <property type="nucleotide sequence ID" value="NZ_BAAAPH010000021.1"/>
</dbReference>
<sequence>MAKHRLVDAGLAGFVALVGVVTLRGHSASTGEQLAAVAYAVIVSVPLVWRRYAPLPVTGLIGLLGAAGQLLPITPLLDGPFLLSFAVAVGTVGALDLRLRAIGWTALAALPAFVIAAVTTRAGSDLVGTIGWLVLAFTIGRALAFRRTAMNARAEAERTARAQAIERRVTEERLAIARDLHDVITQSIEAVSMQAMVGLQLFDSQPDDARAALQRIRTAGAGASREIRELLGVLRSEETGPMPGLDDLPALVESSTVDGPPATYHVTGKPRACDPLIAVTLYRITQEALTNTRRHAQASSVQVELTWQPESLDLTITDNGTGPDADRLSAGGHGLRGMRERLALVDGRLELGAGPSGGFRVRATVPNQRTGLGGRMVLGVEGL</sequence>
<dbReference type="Pfam" id="PF02518">
    <property type="entry name" value="HATPase_c"/>
    <property type="match status" value="1"/>
</dbReference>
<feature type="transmembrane region" description="Helical" evidence="9">
    <location>
        <begin position="73"/>
        <end position="95"/>
    </location>
</feature>
<evidence type="ECO:0000313" key="13">
    <source>
        <dbReference type="Proteomes" id="UP001501705"/>
    </source>
</evidence>
<dbReference type="PANTHER" id="PTHR24421">
    <property type="entry name" value="NITRATE/NITRITE SENSOR PROTEIN NARX-RELATED"/>
    <property type="match status" value="1"/>
</dbReference>
<dbReference type="Pfam" id="PF07730">
    <property type="entry name" value="HisKA_3"/>
    <property type="match status" value="1"/>
</dbReference>
<reference evidence="12 13" key="1">
    <citation type="journal article" date="2019" name="Int. J. Syst. Evol. Microbiol.">
        <title>The Global Catalogue of Microorganisms (GCM) 10K type strain sequencing project: providing services to taxonomists for standard genome sequencing and annotation.</title>
        <authorList>
            <consortium name="The Broad Institute Genomics Platform"/>
            <consortium name="The Broad Institute Genome Sequencing Center for Infectious Disease"/>
            <person name="Wu L."/>
            <person name="Ma J."/>
        </authorList>
    </citation>
    <scope>NUCLEOTIDE SEQUENCE [LARGE SCALE GENOMIC DNA]</scope>
    <source>
        <strain evidence="12 13">JCM 15572</strain>
    </source>
</reference>
<evidence type="ECO:0000256" key="1">
    <source>
        <dbReference type="ARBA" id="ARBA00000085"/>
    </source>
</evidence>
<evidence type="ECO:0000256" key="2">
    <source>
        <dbReference type="ARBA" id="ARBA00012438"/>
    </source>
</evidence>
<dbReference type="SUPFAM" id="SSF55874">
    <property type="entry name" value="ATPase domain of HSP90 chaperone/DNA topoisomerase II/histidine kinase"/>
    <property type="match status" value="1"/>
</dbReference>
<comment type="caution">
    <text evidence="12">The sequence shown here is derived from an EMBL/GenBank/DDBJ whole genome shotgun (WGS) entry which is preliminary data.</text>
</comment>
<keyword evidence="5" id="KW-0547">Nucleotide-binding</keyword>
<dbReference type="InterPro" id="IPR036890">
    <property type="entry name" value="HATPase_C_sf"/>
</dbReference>
<feature type="domain" description="Signal transduction histidine kinase subgroup 3 dimerisation and phosphoacceptor" evidence="11">
    <location>
        <begin position="172"/>
        <end position="237"/>
    </location>
</feature>
<feature type="transmembrane region" description="Helical" evidence="9">
    <location>
        <begin position="102"/>
        <end position="120"/>
    </location>
</feature>
<gene>
    <name evidence="12" type="ORF">GCM10009804_56930</name>
</gene>
<evidence type="ECO:0000259" key="10">
    <source>
        <dbReference type="Pfam" id="PF02518"/>
    </source>
</evidence>
<accession>A0ABN2E1R5</accession>
<dbReference type="GO" id="GO:0016301">
    <property type="term" value="F:kinase activity"/>
    <property type="evidence" value="ECO:0007669"/>
    <property type="project" value="UniProtKB-KW"/>
</dbReference>
<keyword evidence="7" id="KW-0067">ATP-binding</keyword>
<feature type="transmembrane region" description="Helical" evidence="9">
    <location>
        <begin position="126"/>
        <end position="144"/>
    </location>
</feature>
<keyword evidence="13" id="KW-1185">Reference proteome</keyword>
<dbReference type="Proteomes" id="UP001501705">
    <property type="component" value="Unassembled WGS sequence"/>
</dbReference>
<evidence type="ECO:0000313" key="12">
    <source>
        <dbReference type="EMBL" id="GAA1593071.1"/>
    </source>
</evidence>
<evidence type="ECO:0000259" key="11">
    <source>
        <dbReference type="Pfam" id="PF07730"/>
    </source>
</evidence>
<dbReference type="EMBL" id="BAAAPH010000021">
    <property type="protein sequence ID" value="GAA1593071.1"/>
    <property type="molecule type" value="Genomic_DNA"/>
</dbReference>
<keyword evidence="4" id="KW-0808">Transferase</keyword>
<comment type="catalytic activity">
    <reaction evidence="1">
        <text>ATP + protein L-histidine = ADP + protein N-phospho-L-histidine.</text>
        <dbReference type="EC" id="2.7.13.3"/>
    </reaction>
</comment>
<keyword evidence="6 12" id="KW-0418">Kinase</keyword>
<evidence type="ECO:0000256" key="9">
    <source>
        <dbReference type="SAM" id="Phobius"/>
    </source>
</evidence>
<keyword evidence="9" id="KW-0812">Transmembrane</keyword>
<evidence type="ECO:0000256" key="7">
    <source>
        <dbReference type="ARBA" id="ARBA00022840"/>
    </source>
</evidence>
<dbReference type="CDD" id="cd16917">
    <property type="entry name" value="HATPase_UhpB-NarQ-NarX-like"/>
    <property type="match status" value="1"/>
</dbReference>
<evidence type="ECO:0000256" key="3">
    <source>
        <dbReference type="ARBA" id="ARBA00022553"/>
    </source>
</evidence>
<feature type="transmembrane region" description="Helical" evidence="9">
    <location>
        <begin position="35"/>
        <end position="53"/>
    </location>
</feature>
<evidence type="ECO:0000256" key="6">
    <source>
        <dbReference type="ARBA" id="ARBA00022777"/>
    </source>
</evidence>
<dbReference type="InterPro" id="IPR050482">
    <property type="entry name" value="Sensor_HK_TwoCompSys"/>
</dbReference>
<dbReference type="InterPro" id="IPR003594">
    <property type="entry name" value="HATPase_dom"/>
</dbReference>
<proteinExistence type="predicted"/>
<dbReference type="PANTHER" id="PTHR24421:SF10">
    <property type="entry name" value="NITRATE_NITRITE SENSOR PROTEIN NARQ"/>
    <property type="match status" value="1"/>
</dbReference>
<evidence type="ECO:0000256" key="8">
    <source>
        <dbReference type="ARBA" id="ARBA00023012"/>
    </source>
</evidence>